<evidence type="ECO:0000313" key="14">
    <source>
        <dbReference type="EMBL" id="TWI00874.1"/>
    </source>
</evidence>
<keyword evidence="11 13" id="KW-0998">Cell outer membrane</keyword>
<comment type="similarity">
    <text evidence="2 13">Belongs to the LolB family.</text>
</comment>
<dbReference type="Proteomes" id="UP000315167">
    <property type="component" value="Unassembled WGS sequence"/>
</dbReference>
<proteinExistence type="inferred from homology"/>
<keyword evidence="5 13" id="KW-0813">Transport</keyword>
<evidence type="ECO:0000256" key="11">
    <source>
        <dbReference type="ARBA" id="ARBA00023237"/>
    </source>
</evidence>
<dbReference type="InterPro" id="IPR029046">
    <property type="entry name" value="LolA/LolB/LppX"/>
</dbReference>
<dbReference type="NCBIfam" id="TIGR00548">
    <property type="entry name" value="lolB"/>
    <property type="match status" value="1"/>
</dbReference>
<reference evidence="14 15" key="1">
    <citation type="journal article" date="2015" name="Stand. Genomic Sci.">
        <title>Genomic Encyclopedia of Bacterial and Archaeal Type Strains, Phase III: the genomes of soil and plant-associated and newly described type strains.</title>
        <authorList>
            <person name="Whitman W.B."/>
            <person name="Woyke T."/>
            <person name="Klenk H.P."/>
            <person name="Zhou Y."/>
            <person name="Lilburn T.G."/>
            <person name="Beck B.J."/>
            <person name="De Vos P."/>
            <person name="Vandamme P."/>
            <person name="Eisen J.A."/>
            <person name="Garrity G."/>
            <person name="Hugenholtz P."/>
            <person name="Kyrpides N.C."/>
        </authorList>
    </citation>
    <scope>NUCLEOTIDE SEQUENCE [LARGE SCALE GENOMIC DNA]</scope>
    <source>
        <strain evidence="14 15">CGMCC 1.10821</strain>
    </source>
</reference>
<keyword evidence="10 13" id="KW-0143">Chaperone</keyword>
<gene>
    <name evidence="13" type="primary">lolB</name>
    <name evidence="14" type="ORF">IP90_02492</name>
</gene>
<dbReference type="Pfam" id="PF03550">
    <property type="entry name" value="LolB"/>
    <property type="match status" value="1"/>
</dbReference>
<sequence length="237" mass="25516">MLPEHARFAAAVENMPFHPALAGRNTLLLAVMALLLAACVPRTVRAPLPSLSPQELADAQARQATHEAKIRAVPSWSLHGRVALSNGRDGGSGSLDWRQQGDTYEVSLSAPVTRQSWRLSGDAAAARLEGLEGGTRTGSDPERLLREATGWEIPVAALSSWVRGVRADEAVFGPATLAFGSDHRLARIEQAGWTIDYSAWQMQAGNDGFALPNRLNAQRDQARVRLVVDRWDGAGAP</sequence>
<evidence type="ECO:0000313" key="15">
    <source>
        <dbReference type="Proteomes" id="UP000315167"/>
    </source>
</evidence>
<accession>A0A562L070</accession>
<keyword evidence="7 13" id="KW-0653">Protein transport</keyword>
<evidence type="ECO:0000256" key="8">
    <source>
        <dbReference type="ARBA" id="ARBA00023136"/>
    </source>
</evidence>
<organism evidence="14 15">
    <name type="scientific">Luteimonas cucumeris</name>
    <dbReference type="NCBI Taxonomy" id="985012"/>
    <lineage>
        <taxon>Bacteria</taxon>
        <taxon>Pseudomonadati</taxon>
        <taxon>Pseudomonadota</taxon>
        <taxon>Gammaproteobacteria</taxon>
        <taxon>Lysobacterales</taxon>
        <taxon>Lysobacteraceae</taxon>
        <taxon>Luteimonas</taxon>
    </lineage>
</organism>
<comment type="caution">
    <text evidence="14">The sequence shown here is derived from an EMBL/GenBank/DDBJ whole genome shotgun (WGS) entry which is preliminary data.</text>
</comment>
<dbReference type="EMBL" id="VLKN01000006">
    <property type="protein sequence ID" value="TWI00874.1"/>
    <property type="molecule type" value="Genomic_DNA"/>
</dbReference>
<dbReference type="Gene3D" id="2.50.20.10">
    <property type="entry name" value="Lipoprotein localisation LolA/LolB/LppX"/>
    <property type="match status" value="1"/>
</dbReference>
<evidence type="ECO:0000256" key="13">
    <source>
        <dbReference type="HAMAP-Rule" id="MF_00233"/>
    </source>
</evidence>
<evidence type="ECO:0000256" key="2">
    <source>
        <dbReference type="ARBA" id="ARBA00009696"/>
    </source>
</evidence>
<dbReference type="SUPFAM" id="SSF89392">
    <property type="entry name" value="Prokaryotic lipoproteins and lipoprotein localization factors"/>
    <property type="match status" value="1"/>
</dbReference>
<name>A0A562L070_9GAMM</name>
<protein>
    <recommendedName>
        <fullName evidence="4 13">Outer-membrane lipoprotein LolB</fullName>
    </recommendedName>
</protein>
<evidence type="ECO:0000256" key="4">
    <source>
        <dbReference type="ARBA" id="ARBA00016202"/>
    </source>
</evidence>
<evidence type="ECO:0000256" key="1">
    <source>
        <dbReference type="ARBA" id="ARBA00004459"/>
    </source>
</evidence>
<dbReference type="GO" id="GO:0015031">
    <property type="term" value="P:protein transport"/>
    <property type="evidence" value="ECO:0007669"/>
    <property type="project" value="UniProtKB-KW"/>
</dbReference>
<comment type="function">
    <text evidence="13">Plays a critical role in the incorporation of lipoproteins in the outer membrane after they are released by the LolA protein.</text>
</comment>
<evidence type="ECO:0000256" key="10">
    <source>
        <dbReference type="ARBA" id="ARBA00023186"/>
    </source>
</evidence>
<dbReference type="CDD" id="cd16326">
    <property type="entry name" value="LolB"/>
    <property type="match status" value="1"/>
</dbReference>
<evidence type="ECO:0000256" key="5">
    <source>
        <dbReference type="ARBA" id="ARBA00022448"/>
    </source>
</evidence>
<dbReference type="InterPro" id="IPR004565">
    <property type="entry name" value="OM_lipoprot_LolB"/>
</dbReference>
<keyword evidence="15" id="KW-1185">Reference proteome</keyword>
<keyword evidence="12 14" id="KW-0449">Lipoprotein</keyword>
<dbReference type="AlphaFoldDB" id="A0A562L070"/>
<evidence type="ECO:0000256" key="7">
    <source>
        <dbReference type="ARBA" id="ARBA00022927"/>
    </source>
</evidence>
<comment type="subunit">
    <text evidence="3 13">Monomer.</text>
</comment>
<evidence type="ECO:0000256" key="12">
    <source>
        <dbReference type="ARBA" id="ARBA00023288"/>
    </source>
</evidence>
<keyword evidence="9" id="KW-0564">Palmitate</keyword>
<dbReference type="GO" id="GO:0009279">
    <property type="term" value="C:cell outer membrane"/>
    <property type="evidence" value="ECO:0007669"/>
    <property type="project" value="UniProtKB-SubCell"/>
</dbReference>
<keyword evidence="6" id="KW-0732">Signal</keyword>
<evidence type="ECO:0000256" key="6">
    <source>
        <dbReference type="ARBA" id="ARBA00022729"/>
    </source>
</evidence>
<evidence type="ECO:0000256" key="9">
    <source>
        <dbReference type="ARBA" id="ARBA00023139"/>
    </source>
</evidence>
<evidence type="ECO:0000256" key="3">
    <source>
        <dbReference type="ARBA" id="ARBA00011245"/>
    </source>
</evidence>
<dbReference type="HAMAP" id="MF_00233">
    <property type="entry name" value="LolB"/>
    <property type="match status" value="1"/>
</dbReference>
<keyword evidence="8 13" id="KW-0472">Membrane</keyword>
<dbReference type="GO" id="GO:0044874">
    <property type="term" value="P:lipoprotein localization to outer membrane"/>
    <property type="evidence" value="ECO:0007669"/>
    <property type="project" value="UniProtKB-UniRule"/>
</dbReference>
<comment type="subcellular location">
    <subcellularLocation>
        <location evidence="1">Cell outer membrane</location>
        <topology evidence="1">Lipid-anchor</topology>
    </subcellularLocation>
</comment>